<dbReference type="InterPro" id="IPR056928">
    <property type="entry name" value="Gp77-like"/>
</dbReference>
<dbReference type="STRING" id="397945.Aave_2371"/>
<evidence type="ECO:0000313" key="2">
    <source>
        <dbReference type="Proteomes" id="UP000002596"/>
    </source>
</evidence>
<dbReference type="EMBL" id="CP000512">
    <property type="protein sequence ID" value="ABM32946.1"/>
    <property type="molecule type" value="Genomic_DNA"/>
</dbReference>
<dbReference type="OrthoDB" id="8909825at2"/>
<organism evidence="1 2">
    <name type="scientific">Paracidovorax citrulli (strain AAC00-1)</name>
    <name type="common">Acidovorax citrulli</name>
    <dbReference type="NCBI Taxonomy" id="397945"/>
    <lineage>
        <taxon>Bacteria</taxon>
        <taxon>Pseudomonadati</taxon>
        <taxon>Pseudomonadota</taxon>
        <taxon>Betaproteobacteria</taxon>
        <taxon>Burkholderiales</taxon>
        <taxon>Comamonadaceae</taxon>
        <taxon>Paracidovorax</taxon>
    </lineage>
</organism>
<dbReference type="HOGENOM" id="CLU_796254_0_0_4"/>
<dbReference type="Pfam" id="PF23148">
    <property type="entry name" value="Gp77"/>
    <property type="match status" value="1"/>
</dbReference>
<accession>A1TPQ8</accession>
<gene>
    <name evidence="1" type="ordered locus">Aave_2371</name>
</gene>
<protein>
    <submittedName>
        <fullName evidence="1">Uncharacterized protein</fullName>
    </submittedName>
</protein>
<sequence length="349" mass="37198">MNRGRFNGFAINGPAGEQVVRVRVDARGYARIRAGGRVLAYARVHSEPAASLAGRLGRVEAHIRADAIARAAVVGALGHAEVHGLIAARGRAVIKVTLPPVRGVVSAKARASIGLRAHVLARGGASGTARAKLSPATRLVRRGPVRSTPFAGITADGTVFARRRVRSPVDARAQAFIVTRTRTSARLAVLLRAAAAGTARFHVGARGPVAVLGRAVIEIDPDVFKRLPFDEPAPESRTFLVPPTMTTFYVTDQGTSMFRASPPQQPADVQDYDIEFAEWFPPGDEIVAVALKVMPAMPMPPSYAITAQRVKVWVYAGGKSGTKYQISIAATTNDGRVKEVELVVPIKEQ</sequence>
<evidence type="ECO:0000313" key="1">
    <source>
        <dbReference type="EMBL" id="ABM32946.1"/>
    </source>
</evidence>
<dbReference type="Proteomes" id="UP000002596">
    <property type="component" value="Chromosome"/>
</dbReference>
<dbReference type="AlphaFoldDB" id="A1TPQ8"/>
<dbReference type="KEGG" id="aav:Aave_2371"/>
<proteinExistence type="predicted"/>
<name>A1TPQ8_PARC0</name>
<reference evidence="1 2" key="1">
    <citation type="submission" date="2006-12" db="EMBL/GenBank/DDBJ databases">
        <title>Complete sequence of Acidovorax avenae subsp. citrulli AAC00-1.</title>
        <authorList>
            <consortium name="US DOE Joint Genome Institute"/>
            <person name="Copeland A."/>
            <person name="Lucas S."/>
            <person name="Lapidus A."/>
            <person name="Barry K."/>
            <person name="Detter J.C."/>
            <person name="Glavina del Rio T."/>
            <person name="Dalin E."/>
            <person name="Tice H."/>
            <person name="Pitluck S."/>
            <person name="Kiss H."/>
            <person name="Brettin T."/>
            <person name="Bruce D."/>
            <person name="Han C."/>
            <person name="Tapia R."/>
            <person name="Gilna P."/>
            <person name="Schmutz J."/>
            <person name="Larimer F."/>
            <person name="Land M."/>
            <person name="Hauser L."/>
            <person name="Kyrpides N."/>
            <person name="Kim E."/>
            <person name="Stahl D."/>
            <person name="Richardson P."/>
        </authorList>
    </citation>
    <scope>NUCLEOTIDE SEQUENCE [LARGE SCALE GENOMIC DNA]</scope>
    <source>
        <strain evidence="1 2">AAC00-1</strain>
    </source>
</reference>